<feature type="transmembrane region" description="Helical" evidence="1">
    <location>
        <begin position="12"/>
        <end position="33"/>
    </location>
</feature>
<comment type="caution">
    <text evidence="2">The sequence shown here is derived from an EMBL/GenBank/DDBJ whole genome shotgun (WGS) entry which is preliminary data.</text>
</comment>
<gene>
    <name evidence="2" type="ORF">PECAL_3P09260</name>
</gene>
<protein>
    <submittedName>
        <fullName evidence="2">Uncharacterized protein</fullName>
    </submittedName>
</protein>
<dbReference type="AlphaFoldDB" id="A0A8J2SP60"/>
<keyword evidence="1" id="KW-1133">Transmembrane helix</keyword>
<accession>A0A8J2SP60</accession>
<dbReference type="EMBL" id="CAKKNE010000003">
    <property type="protein sequence ID" value="CAH0371009.1"/>
    <property type="molecule type" value="Genomic_DNA"/>
</dbReference>
<sequence>MGSSKEYHDRRGVSVPLWLVLCILGGGALVLFMPTGPATHSVVQPKEPSNLEALRAELDREIASLGKTESVMDTSKAAAASTLLAALPKKKYKKTKAEKLEDEPWKSQLEPLWGLKHNPSADVVMALGFGYSQREFARFVSTLRRTEYKGDIVLAAGPPEKFKRGVVEYLRGEGVLAYQFSYECVKAKKGRRLLMTPAGCILTNWYKDGDKRSPRPLAISRYEMYRTWLSYYEPTSWGIVFDFRDTFFQRDPFTLVDRSAKAPNLHLFAENRQVKRVGNCIFNSGWLRCWGKETPKKFANNSVVCSGSTMGSVPALKRYTERMVQEMDKMKCHATPARTESDQGYHNYLYDTGELAKLPGVRVTHHEQGHGIVNTIGAMNGFRVPKHMKGPLDTHWKIKDKDGWILDYNGERSAVVHQWDRFHSECVRHIDRLADDYMRKKLAAA</sequence>
<keyword evidence="1" id="KW-0472">Membrane</keyword>
<keyword evidence="1" id="KW-0812">Transmembrane</keyword>
<organism evidence="2 3">
    <name type="scientific">Pelagomonas calceolata</name>
    <dbReference type="NCBI Taxonomy" id="35677"/>
    <lineage>
        <taxon>Eukaryota</taxon>
        <taxon>Sar</taxon>
        <taxon>Stramenopiles</taxon>
        <taxon>Ochrophyta</taxon>
        <taxon>Pelagophyceae</taxon>
        <taxon>Pelagomonadales</taxon>
        <taxon>Pelagomonadaceae</taxon>
        <taxon>Pelagomonas</taxon>
    </lineage>
</organism>
<evidence type="ECO:0000313" key="3">
    <source>
        <dbReference type="Proteomes" id="UP000789595"/>
    </source>
</evidence>
<evidence type="ECO:0000313" key="2">
    <source>
        <dbReference type="EMBL" id="CAH0371009.1"/>
    </source>
</evidence>
<evidence type="ECO:0000256" key="1">
    <source>
        <dbReference type="SAM" id="Phobius"/>
    </source>
</evidence>
<dbReference type="Proteomes" id="UP000789595">
    <property type="component" value="Unassembled WGS sequence"/>
</dbReference>
<name>A0A8J2SP60_9STRA</name>
<dbReference type="OrthoDB" id="413746at2759"/>
<reference evidence="2" key="1">
    <citation type="submission" date="2021-11" db="EMBL/GenBank/DDBJ databases">
        <authorList>
            <consortium name="Genoscope - CEA"/>
            <person name="William W."/>
        </authorList>
    </citation>
    <scope>NUCLEOTIDE SEQUENCE</scope>
</reference>
<proteinExistence type="predicted"/>
<keyword evidence="3" id="KW-1185">Reference proteome</keyword>